<protein>
    <submittedName>
        <fullName evidence="1">Uncharacterized protein</fullName>
    </submittedName>
</protein>
<dbReference type="PROSITE" id="PS51257">
    <property type="entry name" value="PROKAR_LIPOPROTEIN"/>
    <property type="match status" value="1"/>
</dbReference>
<name>A0A4U8WHY7_9FLAO</name>
<gene>
    <name evidence="1" type="ORF">NCTC12078_00252</name>
</gene>
<reference evidence="1 2" key="1">
    <citation type="submission" date="2019-02" db="EMBL/GenBank/DDBJ databases">
        <authorList>
            <consortium name="Pathogen Informatics"/>
        </authorList>
    </citation>
    <scope>NUCLEOTIDE SEQUENCE [LARGE SCALE GENOMIC DNA]</scope>
    <source>
        <strain evidence="1 2">3012STDY6944375</strain>
    </source>
</reference>
<dbReference type="Proteomes" id="UP000290013">
    <property type="component" value="Chromosome"/>
</dbReference>
<dbReference type="AlphaFoldDB" id="A0A4U8WHY7"/>
<evidence type="ECO:0000313" key="1">
    <source>
        <dbReference type="EMBL" id="VFB02278.1"/>
    </source>
</evidence>
<organism evidence="1 2">
    <name type="scientific">Chryseobacterium taihuense</name>
    <dbReference type="NCBI Taxonomy" id="1141221"/>
    <lineage>
        <taxon>Bacteria</taxon>
        <taxon>Pseudomonadati</taxon>
        <taxon>Bacteroidota</taxon>
        <taxon>Flavobacteriia</taxon>
        <taxon>Flavobacteriales</taxon>
        <taxon>Weeksellaceae</taxon>
        <taxon>Chryseobacterium group</taxon>
        <taxon>Chryseobacterium</taxon>
    </lineage>
</organism>
<evidence type="ECO:0000313" key="2">
    <source>
        <dbReference type="Proteomes" id="UP000290013"/>
    </source>
</evidence>
<dbReference type="EMBL" id="LR215974">
    <property type="protein sequence ID" value="VFB02278.1"/>
    <property type="molecule type" value="Genomic_DNA"/>
</dbReference>
<accession>A0A4U8WHY7</accession>
<dbReference type="RefSeq" id="WP_130913151.1">
    <property type="nucleotide sequence ID" value="NZ_LR215974.1"/>
</dbReference>
<proteinExistence type="predicted"/>
<sequence>MKNVMIMLVFFVFFSCKQKQKKGFNLEYIKHENEIVLNLKNNTSDNIVFPVPNTLHFRDIKSNKSISVPQIGGFPPITVYAVIESQKLGNNYYQRKLDSTVNSYFIQKGMPDLMN</sequence>
<dbReference type="KEGG" id="ctai:NCTC12078_00252"/>